<organism evidence="3">
    <name type="scientific">Siphoviridae sp. ctsDY37</name>
    <dbReference type="NCBI Taxonomy" id="2826483"/>
    <lineage>
        <taxon>Viruses</taxon>
        <taxon>Duplodnaviria</taxon>
        <taxon>Heunggongvirae</taxon>
        <taxon>Uroviricota</taxon>
        <taxon>Caudoviricetes</taxon>
    </lineage>
</organism>
<dbReference type="InterPro" id="IPR038718">
    <property type="entry name" value="SNF2-like_sf"/>
</dbReference>
<dbReference type="SMART" id="SM00487">
    <property type="entry name" value="DEXDc"/>
    <property type="match status" value="1"/>
</dbReference>
<dbReference type="Gene3D" id="3.40.50.300">
    <property type="entry name" value="P-loop containing nucleotide triphosphate hydrolases"/>
    <property type="match status" value="1"/>
</dbReference>
<dbReference type="InterPro" id="IPR000330">
    <property type="entry name" value="SNF2_N"/>
</dbReference>
<dbReference type="EMBL" id="BK014859">
    <property type="protein sequence ID" value="DAD79124.1"/>
    <property type="molecule type" value="Genomic_DNA"/>
</dbReference>
<proteinExistence type="predicted"/>
<protein>
    <submittedName>
        <fullName evidence="3">Chromatin remodeling complex ATPase</fullName>
    </submittedName>
</protein>
<accession>A0A8S5MA77</accession>
<keyword evidence="1" id="KW-0378">Hydrolase</keyword>
<dbReference type="GO" id="GO:0005524">
    <property type="term" value="F:ATP binding"/>
    <property type="evidence" value="ECO:0007669"/>
    <property type="project" value="InterPro"/>
</dbReference>
<feature type="domain" description="Helicase ATP-binding" evidence="2">
    <location>
        <begin position="11"/>
        <end position="168"/>
    </location>
</feature>
<evidence type="ECO:0000256" key="1">
    <source>
        <dbReference type="ARBA" id="ARBA00022801"/>
    </source>
</evidence>
<dbReference type="PANTHER" id="PTHR45766:SF6">
    <property type="entry name" value="SWI_SNF-RELATED MATRIX-ASSOCIATED ACTIN-DEPENDENT REGULATOR OF CHROMATIN SUBFAMILY A-LIKE PROTEIN 1"/>
    <property type="match status" value="1"/>
</dbReference>
<evidence type="ECO:0000259" key="2">
    <source>
        <dbReference type="PROSITE" id="PS51192"/>
    </source>
</evidence>
<dbReference type="SUPFAM" id="SSF52540">
    <property type="entry name" value="P-loop containing nucleoside triphosphate hydrolases"/>
    <property type="match status" value="2"/>
</dbReference>
<reference evidence="3" key="1">
    <citation type="journal article" date="2021" name="Proc. Natl. Acad. Sci. U.S.A.">
        <title>A Catalog of Tens of Thousands of Viruses from Human Metagenomes Reveals Hidden Associations with Chronic Diseases.</title>
        <authorList>
            <person name="Tisza M.J."/>
            <person name="Buck C.B."/>
        </authorList>
    </citation>
    <scope>NUCLEOTIDE SEQUENCE</scope>
    <source>
        <strain evidence="3">CtsDY37</strain>
    </source>
</reference>
<dbReference type="Gene3D" id="3.40.50.10810">
    <property type="entry name" value="Tandem AAA-ATPase domain"/>
    <property type="match status" value="1"/>
</dbReference>
<dbReference type="GO" id="GO:0016787">
    <property type="term" value="F:hydrolase activity"/>
    <property type="evidence" value="ECO:0007669"/>
    <property type="project" value="UniProtKB-KW"/>
</dbReference>
<dbReference type="PROSITE" id="PS51192">
    <property type="entry name" value="HELICASE_ATP_BIND_1"/>
    <property type="match status" value="1"/>
</dbReference>
<dbReference type="InterPro" id="IPR001650">
    <property type="entry name" value="Helicase_C-like"/>
</dbReference>
<dbReference type="Pfam" id="PF00176">
    <property type="entry name" value="SNF2-rel_dom"/>
    <property type="match status" value="1"/>
</dbReference>
<dbReference type="InterPro" id="IPR014001">
    <property type="entry name" value="Helicase_ATP-bd"/>
</dbReference>
<name>A0A8S5MA77_9CAUD</name>
<evidence type="ECO:0000313" key="3">
    <source>
        <dbReference type="EMBL" id="DAD79124.1"/>
    </source>
</evidence>
<dbReference type="Pfam" id="PF00271">
    <property type="entry name" value="Helicase_C"/>
    <property type="match status" value="1"/>
</dbReference>
<sequence>MELYEHQKKALELTKQFNNVAYYLDMGLGKTFVGSEKMHELGNNTNIVICQKSKIQDWIDHFVKYYKDYSVYDLTDKLQLRYFKEGIGLHIKKIGVINYDLVFRRSYFKELEDFTLMLDESSIVQNSKAERTKYVLKMKPKNVILLSGTPSSGKYENLWSQIHLLGWNISEQLYNKQYVNWKKQNLGGTPFWYVDKKEPYKNVDRLKEKLRQHGAVFMKTEECFDLPEQIEIPINVPTSKEYRKFMKNSVIVFDTQNYIEFEDHSDWEGEDITPRIELVGDTALTKRLYARQLCGQFNKQKIQAFKELLESTNDRLIVFYNYNEELKKLKNIVEFYKKPLSVINGETKDLTAYENEDNSVTLIQYQAGSMGLNLQKANKIVYFTLTDKSELFEQSKKRIHRIGQNQTCFYYLMICKNSIEEAIYETLQKRKDFNDELFKQYEILEMKGGNEDGD</sequence>
<dbReference type="GO" id="GO:0031297">
    <property type="term" value="P:replication fork processing"/>
    <property type="evidence" value="ECO:0007669"/>
    <property type="project" value="TreeGrafter"/>
</dbReference>
<dbReference type="InterPro" id="IPR027417">
    <property type="entry name" value="P-loop_NTPase"/>
</dbReference>
<dbReference type="PANTHER" id="PTHR45766">
    <property type="entry name" value="DNA ANNEALING HELICASE AND ENDONUCLEASE ZRANB3 FAMILY MEMBER"/>
    <property type="match status" value="1"/>
</dbReference>
<dbReference type="GO" id="GO:0006281">
    <property type="term" value="P:DNA repair"/>
    <property type="evidence" value="ECO:0007669"/>
    <property type="project" value="TreeGrafter"/>
</dbReference>